<dbReference type="GO" id="GO:1990904">
    <property type="term" value="C:ribonucleoprotein complex"/>
    <property type="evidence" value="ECO:0007669"/>
    <property type="project" value="UniProtKB-KW"/>
</dbReference>
<protein>
    <recommendedName>
        <fullName evidence="5">30S ribosomal protein S8</fullName>
    </recommendedName>
</protein>
<dbReference type="InterPro" id="IPR047863">
    <property type="entry name" value="Ribosomal_uS8_CS"/>
</dbReference>
<dbReference type="GO" id="GO:0005840">
    <property type="term" value="C:ribosome"/>
    <property type="evidence" value="ECO:0007669"/>
    <property type="project" value="UniProtKB-KW"/>
</dbReference>
<dbReference type="GO" id="GO:0006412">
    <property type="term" value="P:translation"/>
    <property type="evidence" value="ECO:0007669"/>
    <property type="project" value="InterPro"/>
</dbReference>
<dbReference type="Gene3D" id="3.30.1370.30">
    <property type="match status" value="1"/>
</dbReference>
<reference evidence="4" key="1">
    <citation type="submission" date="2018-05" db="EMBL/GenBank/DDBJ databases">
        <authorList>
            <person name="Lanie J.A."/>
            <person name="Ng W.-L."/>
            <person name="Kazmierczak K.M."/>
            <person name="Andrzejewski T.M."/>
            <person name="Davidsen T.M."/>
            <person name="Wayne K.J."/>
            <person name="Tettelin H."/>
            <person name="Glass J.I."/>
            <person name="Rusch D."/>
            <person name="Podicherti R."/>
            <person name="Tsui H.-C.T."/>
            <person name="Winkler M.E."/>
        </authorList>
    </citation>
    <scope>NUCLEOTIDE SEQUENCE</scope>
</reference>
<dbReference type="GO" id="GO:0003735">
    <property type="term" value="F:structural constituent of ribosome"/>
    <property type="evidence" value="ECO:0007669"/>
    <property type="project" value="InterPro"/>
</dbReference>
<dbReference type="InterPro" id="IPR000630">
    <property type="entry name" value="Ribosomal_uS8"/>
</dbReference>
<dbReference type="Pfam" id="PF00410">
    <property type="entry name" value="Ribosomal_S8"/>
    <property type="match status" value="1"/>
</dbReference>
<keyword evidence="3" id="KW-0687">Ribonucleoprotein</keyword>
<dbReference type="NCBIfam" id="NF003115">
    <property type="entry name" value="PRK04034.1"/>
    <property type="match status" value="1"/>
</dbReference>
<dbReference type="EMBL" id="UINC01000929">
    <property type="protein sequence ID" value="SUZ64247.1"/>
    <property type="molecule type" value="Genomic_DNA"/>
</dbReference>
<evidence type="ECO:0000256" key="3">
    <source>
        <dbReference type="ARBA" id="ARBA00023274"/>
    </source>
</evidence>
<sequence>VTIKNADHIGKVGACVPASRLIGEVLQLLQEKGYISGFERQENGRGGEFQVQLNGRINGCGAIRPRFSVKVSEMDRHEARYLPAKDFGILILTTPQGVINNDQAKAGHTGGRLLAYAY</sequence>
<dbReference type="PANTHER" id="PTHR11758">
    <property type="entry name" value="40S RIBOSOMAL PROTEIN S15A"/>
    <property type="match status" value="1"/>
</dbReference>
<gene>
    <name evidence="4" type="ORF">METZ01_LOCUS17101</name>
</gene>
<dbReference type="InterPro" id="IPR035987">
    <property type="entry name" value="Ribosomal_uS8_sf"/>
</dbReference>
<evidence type="ECO:0000256" key="2">
    <source>
        <dbReference type="ARBA" id="ARBA00022980"/>
    </source>
</evidence>
<keyword evidence="2" id="KW-0689">Ribosomal protein</keyword>
<dbReference type="PROSITE" id="PS00053">
    <property type="entry name" value="RIBOSOMAL_S8"/>
    <property type="match status" value="1"/>
</dbReference>
<feature type="non-terminal residue" evidence="4">
    <location>
        <position position="1"/>
    </location>
</feature>
<comment type="similarity">
    <text evidence="1">Belongs to the universal ribosomal protein uS8 family.</text>
</comment>
<evidence type="ECO:0000256" key="1">
    <source>
        <dbReference type="ARBA" id="ARBA00006471"/>
    </source>
</evidence>
<evidence type="ECO:0000313" key="4">
    <source>
        <dbReference type="EMBL" id="SUZ64247.1"/>
    </source>
</evidence>
<dbReference type="AlphaFoldDB" id="A0A381PDC0"/>
<proteinExistence type="inferred from homology"/>
<evidence type="ECO:0008006" key="5">
    <source>
        <dbReference type="Google" id="ProtNLM"/>
    </source>
</evidence>
<dbReference type="SUPFAM" id="SSF56047">
    <property type="entry name" value="Ribosomal protein S8"/>
    <property type="match status" value="1"/>
</dbReference>
<accession>A0A381PDC0</accession>
<organism evidence="4">
    <name type="scientific">marine metagenome</name>
    <dbReference type="NCBI Taxonomy" id="408172"/>
    <lineage>
        <taxon>unclassified sequences</taxon>
        <taxon>metagenomes</taxon>
        <taxon>ecological metagenomes</taxon>
    </lineage>
</organism>
<dbReference type="Gene3D" id="3.30.1490.10">
    <property type="match status" value="1"/>
</dbReference>
<name>A0A381PDC0_9ZZZZ</name>